<sequence>MQPTNYGQQFYQPAYGLPMSMPPAYHGLPYDDQQFYQQEVYSDMMQPSPMNNTAIHSEDFPDRNDAKPRLAKQEVELLERHFQENHKPPSSLKRQLAENMGVQVCRINNWFQNRRAKAKHEVKQAARLLKTERAQSGEPETEEYDLSKEFSEMFEEEQAASEDEPKRPRSGSAHKKASYNQKYEAPVVASSQSLEHAELDNQAAYQRRNYGFEFDHQADGDQFGATIYESLGELDHTQFQNTASSNIIKYEDNGYTTSPTAMENLERKAMMMSMPNAHNYSYKIPAQGSSNPAQATFPSQLLVGKHSQSSLRTIPDDRGDSRRPSETSQEGATMRFMSPPPSADIASRRSKRRPAPIGTEGIRDRASPSMKTPLTAAPQRRATKSPGIGVRRAASIGAGLNVLGSRVSKSVAPLSQSPLRPHFPHELKKFAGMDSQVNLIQASNGLAPPTPRSPNEIAGGAQFYMDEESKQYSHISEQEYDVLGANQDPSNGYFAPYDLGFSPPETPGGGYHWTGYDVGDNALHTPGLSSFPSDEFALQMSQPLQIPQYVSAPADTDSGTSHGHGPVSDLYHPQMPISQQYLSSQGSELSVSPQSSCNNIAYGNNNTQFDGTGVEGKLHVQYQWDQQGSDYLVSLSEHSSPDQSRNNQGLVFHNATPRDFEGKPCSGSP</sequence>
<dbReference type="InterPro" id="IPR017970">
    <property type="entry name" value="Homeobox_CS"/>
</dbReference>
<name>A0A2P2SXW9_9PEZI</name>
<proteinExistence type="inferred from homology"/>
<feature type="region of interest" description="Disordered" evidence="8">
    <location>
        <begin position="152"/>
        <end position="181"/>
    </location>
</feature>
<keyword evidence="5 6" id="KW-0539">Nucleus</keyword>
<reference evidence="10 11" key="1">
    <citation type="submission" date="2016-03" db="EMBL/GenBank/DDBJ databases">
        <title>Comparative genomics of Pseudogymnoascus destructans, the fungus causing white-nose syndrome of bats.</title>
        <authorList>
            <person name="Palmer J.M."/>
            <person name="Drees K.P."/>
            <person name="Foster J.T."/>
            <person name="Lindner D.L."/>
        </authorList>
    </citation>
    <scope>NUCLEOTIDE SEQUENCE [LARGE SCALE GENOMIC DNA]</scope>
    <source>
        <strain evidence="10 11">UAMH 10579</strain>
    </source>
</reference>
<feature type="region of interest" description="Disordered" evidence="8">
    <location>
        <begin position="635"/>
        <end position="669"/>
    </location>
</feature>
<dbReference type="Gene3D" id="1.10.10.60">
    <property type="entry name" value="Homeodomain-like"/>
    <property type="match status" value="1"/>
</dbReference>
<dbReference type="PROSITE" id="PS00027">
    <property type="entry name" value="HOMEOBOX_1"/>
    <property type="match status" value="1"/>
</dbReference>
<dbReference type="OrthoDB" id="6159439at2759"/>
<evidence type="ECO:0000259" key="9">
    <source>
        <dbReference type="PROSITE" id="PS50071"/>
    </source>
</evidence>
<dbReference type="SUPFAM" id="SSF46689">
    <property type="entry name" value="Homeodomain-like"/>
    <property type="match status" value="1"/>
</dbReference>
<dbReference type="SMART" id="SM00389">
    <property type="entry name" value="HOX"/>
    <property type="match status" value="1"/>
</dbReference>
<comment type="subcellular location">
    <subcellularLocation>
        <location evidence="1 6 7">Nucleus</location>
    </subcellularLocation>
</comment>
<dbReference type="GO" id="GO:0003677">
    <property type="term" value="F:DNA binding"/>
    <property type="evidence" value="ECO:0007669"/>
    <property type="project" value="UniProtKB-UniRule"/>
</dbReference>
<dbReference type="Proteomes" id="UP000091956">
    <property type="component" value="Unassembled WGS sequence"/>
</dbReference>
<feature type="region of interest" description="Disordered" evidence="8">
    <location>
        <begin position="303"/>
        <end position="387"/>
    </location>
</feature>
<feature type="compositionally biased region" description="Basic residues" evidence="8">
    <location>
        <begin position="168"/>
        <end position="177"/>
    </location>
</feature>
<evidence type="ECO:0000313" key="11">
    <source>
        <dbReference type="Proteomes" id="UP000091956"/>
    </source>
</evidence>
<evidence type="ECO:0000256" key="1">
    <source>
        <dbReference type="ARBA" id="ARBA00004123"/>
    </source>
</evidence>
<keyword evidence="3 6" id="KW-0238">DNA-binding</keyword>
<comment type="similarity">
    <text evidence="2">Belongs to the engrailed homeobox family.</text>
</comment>
<dbReference type="PANTHER" id="PTHR24341">
    <property type="entry name" value="HOMEOBOX PROTEIN ENGRAILED"/>
    <property type="match status" value="1"/>
</dbReference>
<gene>
    <name evidence="10" type="ORF">VE01_00228</name>
</gene>
<dbReference type="RefSeq" id="XP_018135402.1">
    <property type="nucleotide sequence ID" value="XM_018269760.2"/>
</dbReference>
<feature type="DNA-binding region" description="Homeobox" evidence="6">
    <location>
        <begin position="63"/>
        <end position="122"/>
    </location>
</feature>
<keyword evidence="4 6" id="KW-0371">Homeobox</keyword>
<dbReference type="GeneID" id="28833614"/>
<evidence type="ECO:0000256" key="4">
    <source>
        <dbReference type="ARBA" id="ARBA00023155"/>
    </source>
</evidence>
<organism evidence="10 11">
    <name type="scientific">Pseudogymnoascus verrucosus</name>
    <dbReference type="NCBI Taxonomy" id="342668"/>
    <lineage>
        <taxon>Eukaryota</taxon>
        <taxon>Fungi</taxon>
        <taxon>Dikarya</taxon>
        <taxon>Ascomycota</taxon>
        <taxon>Pezizomycotina</taxon>
        <taxon>Leotiomycetes</taxon>
        <taxon>Thelebolales</taxon>
        <taxon>Thelebolaceae</taxon>
        <taxon>Pseudogymnoascus</taxon>
    </lineage>
</organism>
<evidence type="ECO:0000256" key="5">
    <source>
        <dbReference type="ARBA" id="ARBA00023242"/>
    </source>
</evidence>
<reference evidence="11" key="2">
    <citation type="journal article" date="2018" name="Nat. Commun.">
        <title>Extreme sensitivity to ultraviolet light in the fungal pathogen causing white-nose syndrome of bats.</title>
        <authorList>
            <person name="Palmer J.M."/>
            <person name="Drees K.P."/>
            <person name="Foster J.T."/>
            <person name="Lindner D.L."/>
        </authorList>
    </citation>
    <scope>NUCLEOTIDE SEQUENCE [LARGE SCALE GENOMIC DNA]</scope>
    <source>
        <strain evidence="11">UAMH 10579</strain>
    </source>
</reference>
<dbReference type="AlphaFoldDB" id="A0A2P2SXW9"/>
<feature type="compositionally biased region" description="Polar residues" evidence="8">
    <location>
        <begin position="636"/>
        <end position="649"/>
    </location>
</feature>
<evidence type="ECO:0000256" key="8">
    <source>
        <dbReference type="SAM" id="MobiDB-lite"/>
    </source>
</evidence>
<keyword evidence="11" id="KW-1185">Reference proteome</keyword>
<feature type="compositionally biased region" description="Basic and acidic residues" evidence="8">
    <location>
        <begin position="314"/>
        <end position="325"/>
    </location>
</feature>
<feature type="domain" description="Homeobox" evidence="9">
    <location>
        <begin position="61"/>
        <end position="121"/>
    </location>
</feature>
<dbReference type="STRING" id="342668.A0A2P2SXW9"/>
<dbReference type="CDD" id="cd00086">
    <property type="entry name" value="homeodomain"/>
    <property type="match status" value="1"/>
</dbReference>
<dbReference type="InterPro" id="IPR009057">
    <property type="entry name" value="Homeodomain-like_sf"/>
</dbReference>
<dbReference type="GO" id="GO:0000981">
    <property type="term" value="F:DNA-binding transcription factor activity, RNA polymerase II-specific"/>
    <property type="evidence" value="ECO:0007669"/>
    <property type="project" value="InterPro"/>
</dbReference>
<feature type="region of interest" description="Disordered" evidence="8">
    <location>
        <begin position="551"/>
        <end position="572"/>
    </location>
</feature>
<accession>A0A2P2SXW9</accession>
<evidence type="ECO:0000256" key="3">
    <source>
        <dbReference type="ARBA" id="ARBA00023125"/>
    </source>
</evidence>
<dbReference type="EMBL" id="KV460206">
    <property type="protein sequence ID" value="OBU01670.1"/>
    <property type="molecule type" value="Genomic_DNA"/>
</dbReference>
<evidence type="ECO:0000256" key="2">
    <source>
        <dbReference type="ARBA" id="ARBA00010896"/>
    </source>
</evidence>
<dbReference type="InterPro" id="IPR050720">
    <property type="entry name" value="Engrailed_Homeobox_TFs"/>
</dbReference>
<feature type="compositionally biased region" description="Acidic residues" evidence="8">
    <location>
        <begin position="152"/>
        <end position="162"/>
    </location>
</feature>
<evidence type="ECO:0000256" key="7">
    <source>
        <dbReference type="RuleBase" id="RU000682"/>
    </source>
</evidence>
<evidence type="ECO:0000256" key="6">
    <source>
        <dbReference type="PROSITE-ProRule" id="PRU00108"/>
    </source>
</evidence>
<protein>
    <recommendedName>
        <fullName evidence="9">Homeobox domain-containing protein</fullName>
    </recommendedName>
</protein>
<dbReference type="Pfam" id="PF00046">
    <property type="entry name" value="Homeodomain"/>
    <property type="match status" value="1"/>
</dbReference>
<dbReference type="PROSITE" id="PS50071">
    <property type="entry name" value="HOMEOBOX_2"/>
    <property type="match status" value="1"/>
</dbReference>
<evidence type="ECO:0000313" key="10">
    <source>
        <dbReference type="EMBL" id="OBU01670.1"/>
    </source>
</evidence>
<dbReference type="GO" id="GO:0016586">
    <property type="term" value="C:RSC-type complex"/>
    <property type="evidence" value="ECO:0007669"/>
    <property type="project" value="TreeGrafter"/>
</dbReference>
<dbReference type="InterPro" id="IPR001356">
    <property type="entry name" value="HD"/>
</dbReference>
<dbReference type="PANTHER" id="PTHR24341:SF6">
    <property type="entry name" value="HOMEOBOX PROTEIN INVECTED"/>
    <property type="match status" value="1"/>
</dbReference>